<dbReference type="EMBL" id="CP011770">
    <property type="protein sequence ID" value="AKM11040.1"/>
    <property type="molecule type" value="Genomic_DNA"/>
</dbReference>
<dbReference type="KEGG" id="cna:AB433_15405"/>
<dbReference type="Proteomes" id="UP000035287">
    <property type="component" value="Chromosome"/>
</dbReference>
<evidence type="ECO:0000313" key="2">
    <source>
        <dbReference type="Proteomes" id="UP000035287"/>
    </source>
</evidence>
<accession>A0A0G3XHP7</accession>
<dbReference type="STRING" id="1348774.AB433_15405"/>
<keyword evidence="2" id="KW-1185">Reference proteome</keyword>
<dbReference type="OrthoDB" id="7211161at2"/>
<proteinExistence type="predicted"/>
<name>A0A0G3XHP7_9SPHN</name>
<organism evidence="1 2">
    <name type="scientific">Croceicoccus naphthovorans</name>
    <dbReference type="NCBI Taxonomy" id="1348774"/>
    <lineage>
        <taxon>Bacteria</taxon>
        <taxon>Pseudomonadati</taxon>
        <taxon>Pseudomonadota</taxon>
        <taxon>Alphaproteobacteria</taxon>
        <taxon>Sphingomonadales</taxon>
        <taxon>Erythrobacteraceae</taxon>
        <taxon>Croceicoccus</taxon>
    </lineage>
</organism>
<dbReference type="PATRIC" id="fig|1348774.3.peg.3242"/>
<sequence length="159" mass="16960">MAKRSLFSRSFRWLAAAAGAGLATASPVAAQTIAPSAAPVEWVRYAEGAMAAVTRLLEADNETALRFRTYLHQTRPAEDEPTPPLELKIWVGESGVVSRMEFTPFAHPEPGADLRSLVVGQRLPGEPPPDMLLPIRIAVQLDPLPAEVAPATAGSSDPI</sequence>
<dbReference type="AlphaFoldDB" id="A0A0G3XHP7"/>
<evidence type="ECO:0000313" key="1">
    <source>
        <dbReference type="EMBL" id="AKM11040.1"/>
    </source>
</evidence>
<protein>
    <submittedName>
        <fullName evidence="1">Uncharacterized protein</fullName>
    </submittedName>
</protein>
<reference evidence="1 2" key="1">
    <citation type="submission" date="2015-06" db="EMBL/GenBank/DDBJ databases">
        <authorList>
            <person name="Zeng Y."/>
            <person name="Huang Y."/>
        </authorList>
    </citation>
    <scope>NUCLEOTIDE SEQUENCE [LARGE SCALE GENOMIC DNA]</scope>
    <source>
        <strain evidence="1 2">PQ-2</strain>
    </source>
</reference>
<gene>
    <name evidence="1" type="ORF">AB433_15405</name>
</gene>
<dbReference type="RefSeq" id="WP_047822236.1">
    <property type="nucleotide sequence ID" value="NZ_CP011770.1"/>
</dbReference>